<dbReference type="Proteomes" id="UP000003947">
    <property type="component" value="Unassembled WGS sequence"/>
</dbReference>
<feature type="domain" description="Activator of Hsp90 ATPase homologue 1/2-like C-terminal" evidence="2">
    <location>
        <begin position="28"/>
        <end position="152"/>
    </location>
</feature>
<dbReference type="CDD" id="cd08899">
    <property type="entry name" value="SRPBCC_CalC_Aha1-like_6"/>
    <property type="match status" value="1"/>
</dbReference>
<keyword evidence="4" id="KW-1185">Reference proteome</keyword>
<dbReference type="OrthoDB" id="9800600at2"/>
<evidence type="ECO:0000313" key="3">
    <source>
        <dbReference type="EMBL" id="EIM25873.1"/>
    </source>
</evidence>
<dbReference type="InterPro" id="IPR013538">
    <property type="entry name" value="ASHA1/2-like_C"/>
</dbReference>
<dbReference type="InterPro" id="IPR023393">
    <property type="entry name" value="START-like_dom_sf"/>
</dbReference>
<dbReference type="Gene3D" id="3.30.530.20">
    <property type="match status" value="1"/>
</dbReference>
<dbReference type="SUPFAM" id="SSF55961">
    <property type="entry name" value="Bet v1-like"/>
    <property type="match status" value="1"/>
</dbReference>
<comment type="similarity">
    <text evidence="1">Belongs to the AHA1 family.</text>
</comment>
<dbReference type="HOGENOM" id="CLU_108923_3_2_5"/>
<dbReference type="PATRIC" id="fig|864069.3.peg.7060"/>
<dbReference type="eggNOG" id="COG3832">
    <property type="taxonomic scope" value="Bacteria"/>
</dbReference>
<sequence>MTDLATLDAYGVLTEPATLTIQRLLPGPVDRVWAYLTDGDLRRQWLAAGHMGTVPGSSVELVWRNDELSDPPGRRPPGFSEEHRMVCQITELDPLCRLAITWGSTGGVTFSLEPQGSDVLLTVTHHRVTDRATLLSVGAGWHAHLDILAARVAGEAPEPFWESWGRLKEEYERRFAD</sequence>
<name>I4YPI1_9HYPH</name>
<accession>I4YPI1</accession>
<protein>
    <recommendedName>
        <fullName evidence="2">Activator of Hsp90 ATPase homologue 1/2-like C-terminal domain-containing protein</fullName>
    </recommendedName>
</protein>
<dbReference type="AlphaFoldDB" id="I4YPI1"/>
<evidence type="ECO:0000259" key="2">
    <source>
        <dbReference type="Pfam" id="PF08327"/>
    </source>
</evidence>
<dbReference type="RefSeq" id="WP_009494639.1">
    <property type="nucleotide sequence ID" value="NZ_CP141048.1"/>
</dbReference>
<organism evidence="3 4">
    <name type="scientific">Microvirga lotononidis</name>
    <dbReference type="NCBI Taxonomy" id="864069"/>
    <lineage>
        <taxon>Bacteria</taxon>
        <taxon>Pseudomonadati</taxon>
        <taxon>Pseudomonadota</taxon>
        <taxon>Alphaproteobacteria</taxon>
        <taxon>Hyphomicrobiales</taxon>
        <taxon>Methylobacteriaceae</taxon>
        <taxon>Microvirga</taxon>
    </lineage>
</organism>
<evidence type="ECO:0000256" key="1">
    <source>
        <dbReference type="ARBA" id="ARBA00006817"/>
    </source>
</evidence>
<reference evidence="3 4" key="1">
    <citation type="submission" date="2012-02" db="EMBL/GenBank/DDBJ databases">
        <title>Improved High-Quality Draft sequence of Microvirga sp. WSM3557.</title>
        <authorList>
            <consortium name="US DOE Joint Genome Institute"/>
            <person name="Lucas S."/>
            <person name="Han J."/>
            <person name="Lapidus A."/>
            <person name="Cheng J.-F."/>
            <person name="Goodwin L."/>
            <person name="Pitluck S."/>
            <person name="Peters L."/>
            <person name="Zhang X."/>
            <person name="Detter J.C."/>
            <person name="Han C."/>
            <person name="Tapia R."/>
            <person name="Land M."/>
            <person name="Hauser L."/>
            <person name="Kyrpides N."/>
            <person name="Ivanova N."/>
            <person name="Pagani I."/>
            <person name="Brau L."/>
            <person name="Yates R."/>
            <person name="O'Hara G."/>
            <person name="Rui T."/>
            <person name="Howieson J."/>
            <person name="Reeve W."/>
            <person name="Woyke T."/>
        </authorList>
    </citation>
    <scope>NUCLEOTIDE SEQUENCE [LARGE SCALE GENOMIC DNA]</scope>
    <source>
        <strain evidence="3 4">WSM3557</strain>
    </source>
</reference>
<gene>
    <name evidence="3" type="ORF">MicloDRAFT_00066020</name>
</gene>
<proteinExistence type="inferred from homology"/>
<dbReference type="Pfam" id="PF08327">
    <property type="entry name" value="AHSA1"/>
    <property type="match status" value="1"/>
</dbReference>
<dbReference type="EMBL" id="JH660647">
    <property type="protein sequence ID" value="EIM25873.1"/>
    <property type="molecule type" value="Genomic_DNA"/>
</dbReference>
<evidence type="ECO:0000313" key="4">
    <source>
        <dbReference type="Proteomes" id="UP000003947"/>
    </source>
</evidence>